<keyword evidence="2" id="KW-0560">Oxidoreductase</keyword>
<organism evidence="3 4">
    <name type="scientific">Streptomyces sodiiphilus</name>
    <dbReference type="NCBI Taxonomy" id="226217"/>
    <lineage>
        <taxon>Bacteria</taxon>
        <taxon>Bacillati</taxon>
        <taxon>Actinomycetota</taxon>
        <taxon>Actinomycetes</taxon>
        <taxon>Kitasatosporales</taxon>
        <taxon>Streptomycetaceae</taxon>
        <taxon>Streptomyces</taxon>
    </lineage>
</organism>
<dbReference type="PANTHER" id="PTHR44196:SF1">
    <property type="entry name" value="DEHYDROGENASE_REDUCTASE SDR FAMILY MEMBER 7B"/>
    <property type="match status" value="1"/>
</dbReference>
<reference evidence="4" key="1">
    <citation type="journal article" date="2019" name="Int. J. Syst. Evol. Microbiol.">
        <title>The Global Catalogue of Microorganisms (GCM) 10K type strain sequencing project: providing services to taxonomists for standard genome sequencing and annotation.</title>
        <authorList>
            <consortium name="The Broad Institute Genomics Platform"/>
            <consortium name="The Broad Institute Genome Sequencing Center for Infectious Disease"/>
            <person name="Wu L."/>
            <person name="Ma J."/>
        </authorList>
    </citation>
    <scope>NUCLEOTIDE SEQUENCE [LARGE SCALE GENOMIC DNA]</scope>
    <source>
        <strain evidence="4">JCM 13581</strain>
    </source>
</reference>
<dbReference type="InterPro" id="IPR002347">
    <property type="entry name" value="SDR_fam"/>
</dbReference>
<comment type="similarity">
    <text evidence="1">Belongs to the short-chain dehydrogenases/reductases (SDR) family.</text>
</comment>
<proteinExistence type="inferred from homology"/>
<accession>A0ABP5A3U7</accession>
<sequence>MKLQDLRVVVTGASRKYIRALAIGFAHLGAEVYVSARTEQAAEKARDEVVGSARGRLHTFGCDLSRPQEIREFARRVGDRTDRVDLLVNSGARWLEGTGFESASDERIVETIGSTASGTVLVVKHFLPLLKVSPRPDIVHMIPVGEDARQTLAHEAFHAARSAQTGFADVLARRLKPFDLRVFSFHPPDFSAAAPLHAGSDGDAAVRAPGEPTTQALFECIVYAIEQPRDCFVRSFHFEPR</sequence>
<comment type="caution">
    <text evidence="3">The sequence shown here is derived from an EMBL/GenBank/DDBJ whole genome shotgun (WGS) entry which is preliminary data.</text>
</comment>
<dbReference type="EMBL" id="BAAAMJ010000009">
    <property type="protein sequence ID" value="GAA1902610.1"/>
    <property type="molecule type" value="Genomic_DNA"/>
</dbReference>
<dbReference type="Proteomes" id="UP001501303">
    <property type="component" value="Unassembled WGS sequence"/>
</dbReference>
<dbReference type="PANTHER" id="PTHR44196">
    <property type="entry name" value="DEHYDROGENASE/REDUCTASE SDR FAMILY MEMBER 7B"/>
    <property type="match status" value="1"/>
</dbReference>
<protein>
    <submittedName>
        <fullName evidence="3">SDR family NAD(P)-dependent oxidoreductase</fullName>
    </submittedName>
</protein>
<evidence type="ECO:0000256" key="1">
    <source>
        <dbReference type="ARBA" id="ARBA00006484"/>
    </source>
</evidence>
<evidence type="ECO:0000313" key="3">
    <source>
        <dbReference type="EMBL" id="GAA1902610.1"/>
    </source>
</evidence>
<dbReference type="Gene3D" id="3.40.50.720">
    <property type="entry name" value="NAD(P)-binding Rossmann-like Domain"/>
    <property type="match status" value="1"/>
</dbReference>
<dbReference type="RefSeq" id="WP_344259275.1">
    <property type="nucleotide sequence ID" value="NZ_BAAAMJ010000009.1"/>
</dbReference>
<evidence type="ECO:0000313" key="4">
    <source>
        <dbReference type="Proteomes" id="UP001501303"/>
    </source>
</evidence>
<dbReference type="SUPFAM" id="SSF51735">
    <property type="entry name" value="NAD(P)-binding Rossmann-fold domains"/>
    <property type="match status" value="1"/>
</dbReference>
<dbReference type="InterPro" id="IPR036291">
    <property type="entry name" value="NAD(P)-bd_dom_sf"/>
</dbReference>
<name>A0ABP5A3U7_9ACTN</name>
<keyword evidence="4" id="KW-1185">Reference proteome</keyword>
<dbReference type="Pfam" id="PF00106">
    <property type="entry name" value="adh_short"/>
    <property type="match status" value="1"/>
</dbReference>
<gene>
    <name evidence="3" type="ORF">GCM10009716_10640</name>
</gene>
<evidence type="ECO:0000256" key="2">
    <source>
        <dbReference type="ARBA" id="ARBA00023002"/>
    </source>
</evidence>
<dbReference type="CDD" id="cd05233">
    <property type="entry name" value="SDR_c"/>
    <property type="match status" value="1"/>
</dbReference>